<dbReference type="GO" id="GO:0004414">
    <property type="term" value="F:homoserine O-acetyltransferase activity"/>
    <property type="evidence" value="ECO:0007669"/>
    <property type="project" value="UniProtKB-EC"/>
</dbReference>
<dbReference type="UniPathway" id="UPA00051">
    <property type="reaction ID" value="UER00074"/>
</dbReference>
<comment type="caution">
    <text evidence="6">Lacks conserved residue(s) required for the propagation of feature annotation.</text>
</comment>
<feature type="active site" description="Proton acceptor" evidence="6">
    <location>
        <position position="235"/>
    </location>
</feature>
<dbReference type="Proteomes" id="UP000295197">
    <property type="component" value="Unassembled WGS sequence"/>
</dbReference>
<feature type="active site" description="Acyl-thioester intermediate" evidence="6 7">
    <location>
        <position position="142"/>
    </location>
</feature>
<evidence type="ECO:0000256" key="3">
    <source>
        <dbReference type="ARBA" id="ARBA00022605"/>
    </source>
</evidence>
<evidence type="ECO:0000256" key="5">
    <source>
        <dbReference type="ARBA" id="ARBA00023315"/>
    </source>
</evidence>
<evidence type="ECO:0000256" key="4">
    <source>
        <dbReference type="ARBA" id="ARBA00022679"/>
    </source>
</evidence>
<feature type="binding site" evidence="6">
    <location>
        <position position="163"/>
    </location>
    <ligand>
        <name>substrate</name>
    </ligand>
</feature>
<dbReference type="InterPro" id="IPR029062">
    <property type="entry name" value="Class_I_gatase-like"/>
</dbReference>
<dbReference type="SUPFAM" id="SSF52317">
    <property type="entry name" value="Class I glutamine amidotransferase-like"/>
    <property type="match status" value="1"/>
</dbReference>
<dbReference type="HAMAP" id="MF_00295">
    <property type="entry name" value="MetA_acyltransf"/>
    <property type="match status" value="1"/>
</dbReference>
<dbReference type="PANTHER" id="PTHR20919:SF0">
    <property type="entry name" value="HOMOSERINE O-SUCCINYLTRANSFERASE"/>
    <property type="match status" value="1"/>
</dbReference>
<reference evidence="8 9" key="1">
    <citation type="submission" date="2019-03" db="EMBL/GenBank/DDBJ databases">
        <title>Genomic Encyclopedia of Type Strains, Phase IV (KMG-IV): sequencing the most valuable type-strain genomes for metagenomic binning, comparative biology and taxonomic classification.</title>
        <authorList>
            <person name="Goeker M."/>
        </authorList>
    </citation>
    <scope>NUCLEOTIDE SEQUENCE [LARGE SCALE GENOMIC DNA]</scope>
    <source>
        <strain evidence="8 9">DSM 22362</strain>
    </source>
</reference>
<dbReference type="CDD" id="cd03131">
    <property type="entry name" value="GATase1_HTS"/>
    <property type="match status" value="1"/>
</dbReference>
<proteinExistence type="inferred from homology"/>
<dbReference type="InterPro" id="IPR033752">
    <property type="entry name" value="MetA_family"/>
</dbReference>
<dbReference type="OrthoDB" id="9772423at2"/>
<dbReference type="Gene3D" id="3.40.50.880">
    <property type="match status" value="1"/>
</dbReference>
<feature type="site" description="Important for acyl-CoA specificity" evidence="6">
    <location>
        <position position="111"/>
    </location>
</feature>
<dbReference type="InterPro" id="IPR005697">
    <property type="entry name" value="HST_MetA"/>
</dbReference>
<feature type="binding site" evidence="6">
    <location>
        <position position="192"/>
    </location>
    <ligand>
        <name>substrate</name>
    </ligand>
</feature>
<dbReference type="Pfam" id="PF04204">
    <property type="entry name" value="HTS"/>
    <property type="match status" value="1"/>
</dbReference>
<comment type="function">
    <text evidence="6">Transfers an acetyl group from acetyl-CoA to L-homoserine, forming acetyl-L-homoserine.</text>
</comment>
<organism evidence="8 9">
    <name type="scientific">Sphingobacterium alimentarium</name>
    <dbReference type="NCBI Taxonomy" id="797292"/>
    <lineage>
        <taxon>Bacteria</taxon>
        <taxon>Pseudomonadati</taxon>
        <taxon>Bacteroidota</taxon>
        <taxon>Sphingobacteriia</taxon>
        <taxon>Sphingobacteriales</taxon>
        <taxon>Sphingobacteriaceae</taxon>
        <taxon>Sphingobacterium</taxon>
    </lineage>
</organism>
<dbReference type="GO" id="GO:0019281">
    <property type="term" value="P:L-methionine biosynthetic process from homoserine via O-succinyl-L-homoserine and cystathionine"/>
    <property type="evidence" value="ECO:0007669"/>
    <property type="project" value="InterPro"/>
</dbReference>
<evidence type="ECO:0000313" key="8">
    <source>
        <dbReference type="EMBL" id="TCV13987.1"/>
    </source>
</evidence>
<dbReference type="NCBIfam" id="TIGR01001">
    <property type="entry name" value="metA"/>
    <property type="match status" value="1"/>
</dbReference>
<dbReference type="FunFam" id="3.40.50.880:FF:000004">
    <property type="entry name" value="Homoserine O-succinyltransferase"/>
    <property type="match status" value="1"/>
</dbReference>
<comment type="caution">
    <text evidence="8">The sequence shown here is derived from an EMBL/GenBank/DDBJ whole genome shotgun (WGS) entry which is preliminary data.</text>
</comment>
<comment type="similarity">
    <text evidence="6">Belongs to the MetA family.</text>
</comment>
<comment type="pathway">
    <text evidence="6">Amino-acid biosynthesis; L-methionine biosynthesis via de novo pathway; O-acetyl-L-homoserine from L-homoserine: step 1/1.</text>
</comment>
<sequence length="315" mass="36659">MPVKIPDNLPAIELLKRENIFVMSSLRANEQDIRPLRLLVLNLMPLKISTETDFIRLLSNNPLQVEMEFLRLETHVSKNTPLEHLELFYKNFDEVADQFYDGLIVTGAPVEMLDFEEVNYWEEMVKIMDWARTHVTSSLYICWASQAALYHFYGVEKVPLDHKLFGVFQHSASVKKHPLFRGFDDEFFIPHSRHTTIDREDVLSKQGLEILSESADAGIAILSSRGGREFYLTGHSEYNPYTLHEEYVRDVEKGAAIDVPKNYYRNDDPAQEPVIRWASHANLLFNNWLNYYVYQETPFDVRDIPQLGDIQAQSE</sequence>
<feature type="site" description="Important for substrate specificity" evidence="6">
    <location>
        <position position="192"/>
    </location>
</feature>
<feature type="active site" evidence="6">
    <location>
        <position position="237"/>
    </location>
</feature>
<name>A0A4R3VYU0_9SPHI</name>
<keyword evidence="3 6" id="KW-0028">Amino-acid biosynthesis</keyword>
<dbReference type="GO" id="GO:0005737">
    <property type="term" value="C:cytoplasm"/>
    <property type="evidence" value="ECO:0007669"/>
    <property type="project" value="UniProtKB-SubCell"/>
</dbReference>
<comment type="subcellular location">
    <subcellularLocation>
        <location evidence="1 6">Cytoplasm</location>
    </subcellularLocation>
</comment>
<dbReference type="AlphaFoldDB" id="A0A4R3VYU0"/>
<keyword evidence="6" id="KW-0486">Methionine biosynthesis</keyword>
<keyword evidence="5 6" id="KW-0012">Acyltransferase</keyword>
<evidence type="ECO:0000256" key="6">
    <source>
        <dbReference type="HAMAP-Rule" id="MF_00295"/>
    </source>
</evidence>
<keyword evidence="4 6" id="KW-0808">Transferase</keyword>
<evidence type="ECO:0000256" key="2">
    <source>
        <dbReference type="ARBA" id="ARBA00022490"/>
    </source>
</evidence>
<feature type="binding site" evidence="6">
    <location>
        <position position="249"/>
    </location>
    <ligand>
        <name>substrate</name>
    </ligand>
</feature>
<dbReference type="RefSeq" id="WP_132777563.1">
    <property type="nucleotide sequence ID" value="NZ_SMBZ01000018.1"/>
</dbReference>
<evidence type="ECO:0000313" key="9">
    <source>
        <dbReference type="Proteomes" id="UP000295197"/>
    </source>
</evidence>
<dbReference type="EC" id="2.3.1.31" evidence="6"/>
<dbReference type="GO" id="GO:0008899">
    <property type="term" value="F:homoserine O-succinyltransferase activity"/>
    <property type="evidence" value="ECO:0007669"/>
    <property type="project" value="UniProtKB-UniRule"/>
</dbReference>
<dbReference type="PIRSF" id="PIRSF000450">
    <property type="entry name" value="H_ser_succinyltr"/>
    <property type="match status" value="1"/>
</dbReference>
<comment type="catalytic activity">
    <reaction evidence="6">
        <text>L-homoserine + acetyl-CoA = O-acetyl-L-homoserine + CoA</text>
        <dbReference type="Rhea" id="RHEA:13701"/>
        <dbReference type="ChEBI" id="CHEBI:57287"/>
        <dbReference type="ChEBI" id="CHEBI:57288"/>
        <dbReference type="ChEBI" id="CHEBI:57476"/>
        <dbReference type="ChEBI" id="CHEBI:57716"/>
        <dbReference type="EC" id="2.3.1.31"/>
    </reaction>
</comment>
<dbReference type="EMBL" id="SMBZ01000018">
    <property type="protein sequence ID" value="TCV13987.1"/>
    <property type="molecule type" value="Genomic_DNA"/>
</dbReference>
<accession>A0A4R3VYU0</accession>
<keyword evidence="9" id="KW-1185">Reference proteome</keyword>
<protein>
    <recommendedName>
        <fullName evidence="6">Homoserine O-acetyltransferase</fullName>
        <shortName evidence="6">HAT</shortName>
        <ecNumber evidence="6">2.3.1.31</ecNumber>
    </recommendedName>
    <alternativeName>
        <fullName evidence="6">Homoserine transacetylase</fullName>
        <shortName evidence="6">HTA</shortName>
    </alternativeName>
</protein>
<keyword evidence="2 6" id="KW-0963">Cytoplasm</keyword>
<gene>
    <name evidence="6" type="primary">metAA</name>
    <name evidence="8" type="ORF">EDC17_10181</name>
</gene>
<evidence type="ECO:0000256" key="1">
    <source>
        <dbReference type="ARBA" id="ARBA00004496"/>
    </source>
</evidence>
<evidence type="ECO:0000256" key="7">
    <source>
        <dbReference type="PIRSR" id="PIRSR000450-1"/>
    </source>
</evidence>
<dbReference type="PANTHER" id="PTHR20919">
    <property type="entry name" value="HOMOSERINE O-SUCCINYLTRANSFERASE"/>
    <property type="match status" value="1"/>
</dbReference>